<name>A0AA39P0A0_9AGAR</name>
<dbReference type="Proteomes" id="UP001175228">
    <property type="component" value="Unassembled WGS sequence"/>
</dbReference>
<reference evidence="2" key="1">
    <citation type="submission" date="2023-06" db="EMBL/GenBank/DDBJ databases">
        <authorList>
            <consortium name="Lawrence Berkeley National Laboratory"/>
            <person name="Ahrendt S."/>
            <person name="Sahu N."/>
            <person name="Indic B."/>
            <person name="Wong-Bajracharya J."/>
            <person name="Merenyi Z."/>
            <person name="Ke H.-M."/>
            <person name="Monk M."/>
            <person name="Kocsube S."/>
            <person name="Drula E."/>
            <person name="Lipzen A."/>
            <person name="Balint B."/>
            <person name="Henrissat B."/>
            <person name="Andreopoulos B."/>
            <person name="Martin F.M."/>
            <person name="Harder C.B."/>
            <person name="Rigling D."/>
            <person name="Ford K.L."/>
            <person name="Foster G.D."/>
            <person name="Pangilinan J."/>
            <person name="Papanicolaou A."/>
            <person name="Barry K."/>
            <person name="LaButti K."/>
            <person name="Viragh M."/>
            <person name="Koriabine M."/>
            <person name="Yan M."/>
            <person name="Riley R."/>
            <person name="Champramary S."/>
            <person name="Plett K.L."/>
            <person name="Tsai I.J."/>
            <person name="Slot J."/>
            <person name="Sipos G."/>
            <person name="Plett J."/>
            <person name="Nagy L.G."/>
            <person name="Grigoriev I.V."/>
        </authorList>
    </citation>
    <scope>NUCLEOTIDE SEQUENCE</scope>
    <source>
        <strain evidence="2">HWK02</strain>
    </source>
</reference>
<organism evidence="2 3">
    <name type="scientific">Armillaria luteobubalina</name>
    <dbReference type="NCBI Taxonomy" id="153913"/>
    <lineage>
        <taxon>Eukaryota</taxon>
        <taxon>Fungi</taxon>
        <taxon>Dikarya</taxon>
        <taxon>Basidiomycota</taxon>
        <taxon>Agaricomycotina</taxon>
        <taxon>Agaricomycetes</taxon>
        <taxon>Agaricomycetidae</taxon>
        <taxon>Agaricales</taxon>
        <taxon>Marasmiineae</taxon>
        <taxon>Physalacriaceae</taxon>
        <taxon>Armillaria</taxon>
    </lineage>
</organism>
<evidence type="ECO:0000256" key="1">
    <source>
        <dbReference type="SAM" id="MobiDB-lite"/>
    </source>
</evidence>
<gene>
    <name evidence="2" type="ORF">EDD18DRAFT_1116300</name>
</gene>
<accession>A0AA39P0A0</accession>
<keyword evidence="3" id="KW-1185">Reference proteome</keyword>
<dbReference type="AlphaFoldDB" id="A0AA39P0A0"/>
<evidence type="ECO:0000313" key="2">
    <source>
        <dbReference type="EMBL" id="KAK0474996.1"/>
    </source>
</evidence>
<feature type="region of interest" description="Disordered" evidence="1">
    <location>
        <begin position="118"/>
        <end position="141"/>
    </location>
</feature>
<sequence>MADGPLQQIFLLAEDEEDAMKIFARDYYLARRKGGRALGAMRRRLWSHWRRKFPLTLIQLCGRHSTKDDEAYCRRKKIKCIESYLNRLSAMIHSIRPSEGNLTAEVINAEVVDGVGSASEATHSVSTSDPPTPRTPRHSPRLQELRQRLALLTPAYSLGDIPIPAVTRLLGSGSTGCSRMHRAASVHSTTVASLVKKRKLTEAMRPRSG</sequence>
<comment type="caution">
    <text evidence="2">The sequence shown here is derived from an EMBL/GenBank/DDBJ whole genome shotgun (WGS) entry which is preliminary data.</text>
</comment>
<dbReference type="EMBL" id="JAUEPU010000160">
    <property type="protein sequence ID" value="KAK0474996.1"/>
    <property type="molecule type" value="Genomic_DNA"/>
</dbReference>
<protein>
    <submittedName>
        <fullName evidence="2">Uncharacterized protein</fullName>
    </submittedName>
</protein>
<evidence type="ECO:0000313" key="3">
    <source>
        <dbReference type="Proteomes" id="UP001175228"/>
    </source>
</evidence>
<proteinExistence type="predicted"/>